<keyword evidence="4 6" id="KW-0648">Protein biosynthesis</keyword>
<dbReference type="GO" id="GO:0003746">
    <property type="term" value="F:translation elongation factor activity"/>
    <property type="evidence" value="ECO:0007669"/>
    <property type="project" value="UniProtKB-UniRule"/>
</dbReference>
<dbReference type="PATRIC" id="fig|1316930.3.peg.287"/>
<evidence type="ECO:0000259" key="8">
    <source>
        <dbReference type="Pfam" id="PF22566"/>
    </source>
</evidence>
<dbReference type="NCBIfam" id="TIGR00116">
    <property type="entry name" value="tsf"/>
    <property type="match status" value="1"/>
</dbReference>
<protein>
    <recommendedName>
        <fullName evidence="2 6">Elongation factor Ts</fullName>
        <shortName evidence="6">EF-Ts</shortName>
    </recommendedName>
</protein>
<dbReference type="CDD" id="cd14275">
    <property type="entry name" value="UBA_EF-Ts"/>
    <property type="match status" value="1"/>
</dbReference>
<evidence type="ECO:0000256" key="6">
    <source>
        <dbReference type="HAMAP-Rule" id="MF_00050"/>
    </source>
</evidence>
<dbReference type="InterPro" id="IPR054109">
    <property type="entry name" value="UBA_8"/>
</dbReference>
<dbReference type="RefSeq" id="WP_013954700.1">
    <property type="nucleotide sequence ID" value="NZ_CP005933.1"/>
</dbReference>
<reference evidence="9 10" key="1">
    <citation type="submission" date="2013-04" db="EMBL/GenBank/DDBJ databases">
        <authorList>
            <person name="Lin L."/>
            <person name="Zeng Z."/>
            <person name="Xie J."/>
            <person name="Luo L."/>
            <person name="Yang Z."/>
            <person name="Liang W."/>
            <person name="Lin H."/>
            <person name="Dong C."/>
            <person name="Sun Y."/>
        </authorList>
    </citation>
    <scope>NUCLEOTIDE SEQUENCE [LARGE SCALE GENOMIC DNA]</scope>
    <source>
        <strain evidence="9 10">CQ-W70</strain>
    </source>
</reference>
<evidence type="ECO:0000256" key="2">
    <source>
        <dbReference type="ARBA" id="ARBA00016956"/>
    </source>
</evidence>
<evidence type="ECO:0000256" key="4">
    <source>
        <dbReference type="ARBA" id="ARBA00022917"/>
    </source>
</evidence>
<dbReference type="InterPro" id="IPR036402">
    <property type="entry name" value="EF-Ts_dimer_sf"/>
</dbReference>
<gene>
    <name evidence="6" type="primary">tsf</name>
    <name evidence="9" type="ORF">K668_01385</name>
</gene>
<accession>A0A059Y3T9</accession>
<evidence type="ECO:0000259" key="7">
    <source>
        <dbReference type="Pfam" id="PF00889"/>
    </source>
</evidence>
<evidence type="ECO:0000256" key="1">
    <source>
        <dbReference type="ARBA" id="ARBA00005532"/>
    </source>
</evidence>
<dbReference type="Pfam" id="PF00889">
    <property type="entry name" value="EF_TS"/>
    <property type="match status" value="1"/>
</dbReference>
<comment type="function">
    <text evidence="5 6">Associates with the EF-Tu.GDP complex and induces the exchange of GDP to GTP. It remains bound to the aminoacyl-tRNA.EF-Tu.GTP complex up to the GTP hydrolysis stage on the ribosome.</text>
</comment>
<name>A0A059Y3T9_MYCBV</name>
<dbReference type="Gene3D" id="3.30.479.20">
    <property type="entry name" value="Elongation factor Ts, dimerisation domain"/>
    <property type="match status" value="2"/>
</dbReference>
<dbReference type="Gene3D" id="1.10.8.10">
    <property type="entry name" value="DNA helicase RuvA subunit, C-terminal domain"/>
    <property type="match status" value="1"/>
</dbReference>
<comment type="subcellular location">
    <subcellularLocation>
        <location evidence="6">Cytoplasm</location>
    </subcellularLocation>
</comment>
<dbReference type="FunFam" id="1.10.8.10:FF:000001">
    <property type="entry name" value="Elongation factor Ts"/>
    <property type="match status" value="1"/>
</dbReference>
<proteinExistence type="inferred from homology"/>
<dbReference type="KEGG" id="mbq:K668_01385"/>
<feature type="domain" description="Translation elongation factor EFTs/EF1B dimerisation" evidence="7">
    <location>
        <begin position="69"/>
        <end position="277"/>
    </location>
</feature>
<evidence type="ECO:0000256" key="3">
    <source>
        <dbReference type="ARBA" id="ARBA00022768"/>
    </source>
</evidence>
<dbReference type="PANTHER" id="PTHR11741">
    <property type="entry name" value="ELONGATION FACTOR TS"/>
    <property type="match status" value="1"/>
</dbReference>
<feature type="region of interest" description="Involved in Mg(2+) ion dislocation from EF-Tu" evidence="6">
    <location>
        <begin position="78"/>
        <end position="81"/>
    </location>
</feature>
<dbReference type="PANTHER" id="PTHR11741:SF0">
    <property type="entry name" value="ELONGATION FACTOR TS, MITOCHONDRIAL"/>
    <property type="match status" value="1"/>
</dbReference>
<dbReference type="AlphaFoldDB" id="A0A059Y3T9"/>
<dbReference type="InterPro" id="IPR014039">
    <property type="entry name" value="Transl_elong_EFTs/EF1B_dimer"/>
</dbReference>
<dbReference type="InterPro" id="IPR009060">
    <property type="entry name" value="UBA-like_sf"/>
</dbReference>
<dbReference type="SUPFAM" id="SSF46934">
    <property type="entry name" value="UBA-like"/>
    <property type="match status" value="1"/>
</dbReference>
<feature type="domain" description="UBA-like" evidence="8">
    <location>
        <begin position="4"/>
        <end position="39"/>
    </location>
</feature>
<dbReference type="Pfam" id="PF22566">
    <property type="entry name" value="UBA_8"/>
    <property type="match status" value="1"/>
</dbReference>
<keyword evidence="6" id="KW-0963">Cytoplasm</keyword>
<dbReference type="InterPro" id="IPR001816">
    <property type="entry name" value="Transl_elong_EFTs/EF1B"/>
</dbReference>
<dbReference type="SUPFAM" id="SSF54713">
    <property type="entry name" value="Elongation factor Ts (EF-Ts), dimerisation domain"/>
    <property type="match status" value="2"/>
</dbReference>
<organism evidence="9 10">
    <name type="scientific">Mycoplasmopsis bovis CQ-W70</name>
    <dbReference type="NCBI Taxonomy" id="1316930"/>
    <lineage>
        <taxon>Bacteria</taxon>
        <taxon>Bacillati</taxon>
        <taxon>Mycoplasmatota</taxon>
        <taxon>Mycoplasmoidales</taxon>
        <taxon>Metamycoplasmataceae</taxon>
        <taxon>Mycoplasmopsis</taxon>
    </lineage>
</organism>
<dbReference type="Gene3D" id="1.10.286.20">
    <property type="match status" value="1"/>
</dbReference>
<keyword evidence="3 6" id="KW-0251">Elongation factor</keyword>
<evidence type="ECO:0000313" key="9">
    <source>
        <dbReference type="EMBL" id="AIA33863.1"/>
    </source>
</evidence>
<dbReference type="EMBL" id="CP005933">
    <property type="protein sequence ID" value="AIA33863.1"/>
    <property type="molecule type" value="Genomic_DNA"/>
</dbReference>
<dbReference type="HOGENOM" id="CLU_047155_0_2_14"/>
<dbReference type="HAMAP" id="MF_00050">
    <property type="entry name" value="EF_Ts"/>
    <property type="match status" value="1"/>
</dbReference>
<dbReference type="GO" id="GO:0005737">
    <property type="term" value="C:cytoplasm"/>
    <property type="evidence" value="ECO:0007669"/>
    <property type="project" value="UniProtKB-SubCell"/>
</dbReference>
<evidence type="ECO:0000256" key="5">
    <source>
        <dbReference type="ARBA" id="ARBA00025453"/>
    </source>
</evidence>
<comment type="similarity">
    <text evidence="1 6">Belongs to the EF-Ts family.</text>
</comment>
<evidence type="ECO:0000313" key="10">
    <source>
        <dbReference type="Proteomes" id="UP000027182"/>
    </source>
</evidence>
<dbReference type="Proteomes" id="UP000027182">
    <property type="component" value="Chromosome"/>
</dbReference>
<sequence>MDKMALIKELRERTAAGMSDCKKALEASNWDVEEAISFLKKNGKIKAASKANRVSADGLLVEAGDNNRAVLVELNCETDFVAHGDEFVALANTVAKTIVANYELVKENGAEAALTLKAEGSDESLADLISSYSAKCGEKIELRRFALIDAGTGQSVSTFVHINGKIGAILLTNGVNAEAARNVAMHLSAMNPEYIFTDDIPSYVLERFASEFKEPAGFENKPEKIQETIRKGFVDKKISEVTLLSQRLIMDESKTVEQYLKDNKLSLIKAIRFGLGEGIEKKETDFAAEVAEQMNKSM</sequence>